<dbReference type="SUPFAM" id="SSF88659">
    <property type="entry name" value="Sigma3 and sigma4 domains of RNA polymerase sigma factors"/>
    <property type="match status" value="1"/>
</dbReference>
<evidence type="ECO:0000259" key="5">
    <source>
        <dbReference type="Pfam" id="PF08281"/>
    </source>
</evidence>
<dbReference type="RefSeq" id="WP_144844386.1">
    <property type="nucleotide sequence ID" value="NZ_VMRJ01000001.1"/>
</dbReference>
<dbReference type="InterPro" id="IPR014284">
    <property type="entry name" value="RNA_pol_sigma-70_dom"/>
</dbReference>
<evidence type="ECO:0000256" key="2">
    <source>
        <dbReference type="ARBA" id="ARBA00023015"/>
    </source>
</evidence>
<name>A0A558C2X2_9BACT</name>
<dbReference type="SUPFAM" id="SSF88946">
    <property type="entry name" value="Sigma2 domain of RNA polymerase sigma factors"/>
    <property type="match status" value="1"/>
</dbReference>
<evidence type="ECO:0000256" key="3">
    <source>
        <dbReference type="ARBA" id="ARBA00023082"/>
    </source>
</evidence>
<dbReference type="InterPro" id="IPR039425">
    <property type="entry name" value="RNA_pol_sigma-70-like"/>
</dbReference>
<evidence type="ECO:0000256" key="1">
    <source>
        <dbReference type="ARBA" id="ARBA00010641"/>
    </source>
</evidence>
<dbReference type="Pfam" id="PF08281">
    <property type="entry name" value="Sigma70_r4_2"/>
    <property type="match status" value="1"/>
</dbReference>
<dbReference type="GO" id="GO:0006352">
    <property type="term" value="P:DNA-templated transcription initiation"/>
    <property type="evidence" value="ECO:0007669"/>
    <property type="project" value="InterPro"/>
</dbReference>
<sequence>MPIPDAALWEAIQADADTAAFATLYERYWRRLFTAAFAQLKDREACQEIVHDIFLTLWTERARLQIQAFPAYLGAAVRYQAARHQRALSTSPLRYADALDTLSTAADYNYGETQLLGLDLEQRLAAALGQLPQRCQEIFLLSRMQHFSNDEIAERLHISRRSVENQLTTALRHLRLTLKCMGVLWVIQNLG</sequence>
<reference evidence="6 7" key="1">
    <citation type="submission" date="2019-07" db="EMBL/GenBank/DDBJ databases">
        <title>Hymenobacter sp. straun FUR1 Genome sequencing and assembly.</title>
        <authorList>
            <person name="Chhetri G."/>
        </authorList>
    </citation>
    <scope>NUCLEOTIDE SEQUENCE [LARGE SCALE GENOMIC DNA]</scope>
    <source>
        <strain evidence="6 7">Fur1</strain>
    </source>
</reference>
<protein>
    <submittedName>
        <fullName evidence="6">Sigma-70 family RNA polymerase sigma factor</fullName>
    </submittedName>
</protein>
<comment type="caution">
    <text evidence="6">The sequence shown here is derived from an EMBL/GenBank/DDBJ whole genome shotgun (WGS) entry which is preliminary data.</text>
</comment>
<dbReference type="PANTHER" id="PTHR43133">
    <property type="entry name" value="RNA POLYMERASE ECF-TYPE SIGMA FACTO"/>
    <property type="match status" value="1"/>
</dbReference>
<comment type="similarity">
    <text evidence="1">Belongs to the sigma-70 factor family. ECF subfamily.</text>
</comment>
<keyword evidence="3" id="KW-0731">Sigma factor</keyword>
<organism evidence="6 7">
    <name type="scientific">Hymenobacter setariae</name>
    <dbReference type="NCBI Taxonomy" id="2594794"/>
    <lineage>
        <taxon>Bacteria</taxon>
        <taxon>Pseudomonadati</taxon>
        <taxon>Bacteroidota</taxon>
        <taxon>Cytophagia</taxon>
        <taxon>Cytophagales</taxon>
        <taxon>Hymenobacteraceae</taxon>
        <taxon>Hymenobacter</taxon>
    </lineage>
</organism>
<dbReference type="InterPro" id="IPR013324">
    <property type="entry name" value="RNA_pol_sigma_r3/r4-like"/>
</dbReference>
<proteinExistence type="inferred from homology"/>
<accession>A0A558C2X2</accession>
<evidence type="ECO:0000313" key="7">
    <source>
        <dbReference type="Proteomes" id="UP000317624"/>
    </source>
</evidence>
<keyword evidence="4" id="KW-0804">Transcription</keyword>
<dbReference type="GO" id="GO:0016987">
    <property type="term" value="F:sigma factor activity"/>
    <property type="evidence" value="ECO:0007669"/>
    <property type="project" value="UniProtKB-KW"/>
</dbReference>
<gene>
    <name evidence="6" type="ORF">FNT36_03460</name>
</gene>
<feature type="domain" description="RNA polymerase sigma factor 70 region 4 type 2" evidence="5">
    <location>
        <begin position="122"/>
        <end position="174"/>
    </location>
</feature>
<dbReference type="NCBIfam" id="TIGR02937">
    <property type="entry name" value="sigma70-ECF"/>
    <property type="match status" value="1"/>
</dbReference>
<evidence type="ECO:0000313" key="6">
    <source>
        <dbReference type="EMBL" id="TVT43160.1"/>
    </source>
</evidence>
<dbReference type="AlphaFoldDB" id="A0A558C2X2"/>
<evidence type="ECO:0000256" key="4">
    <source>
        <dbReference type="ARBA" id="ARBA00023163"/>
    </source>
</evidence>
<dbReference type="InterPro" id="IPR013249">
    <property type="entry name" value="RNA_pol_sigma70_r4_t2"/>
</dbReference>
<dbReference type="OrthoDB" id="7376212at2"/>
<dbReference type="Gene3D" id="1.10.10.10">
    <property type="entry name" value="Winged helix-like DNA-binding domain superfamily/Winged helix DNA-binding domain"/>
    <property type="match status" value="1"/>
</dbReference>
<dbReference type="InterPro" id="IPR013325">
    <property type="entry name" value="RNA_pol_sigma_r2"/>
</dbReference>
<dbReference type="Proteomes" id="UP000317624">
    <property type="component" value="Unassembled WGS sequence"/>
</dbReference>
<dbReference type="PANTHER" id="PTHR43133:SF46">
    <property type="entry name" value="RNA POLYMERASE SIGMA-70 FACTOR ECF SUBFAMILY"/>
    <property type="match status" value="1"/>
</dbReference>
<keyword evidence="7" id="KW-1185">Reference proteome</keyword>
<dbReference type="GO" id="GO:0003677">
    <property type="term" value="F:DNA binding"/>
    <property type="evidence" value="ECO:0007669"/>
    <property type="project" value="InterPro"/>
</dbReference>
<dbReference type="EMBL" id="VMRJ01000001">
    <property type="protein sequence ID" value="TVT43160.1"/>
    <property type="molecule type" value="Genomic_DNA"/>
</dbReference>
<keyword evidence="2" id="KW-0805">Transcription regulation</keyword>
<dbReference type="Gene3D" id="1.10.1740.10">
    <property type="match status" value="1"/>
</dbReference>
<dbReference type="InterPro" id="IPR036388">
    <property type="entry name" value="WH-like_DNA-bd_sf"/>
</dbReference>